<dbReference type="GO" id="GO:0016301">
    <property type="term" value="F:kinase activity"/>
    <property type="evidence" value="ECO:0007669"/>
    <property type="project" value="UniProtKB-KW"/>
</dbReference>
<keyword evidence="4" id="KW-0762">Sugar transport</keyword>
<dbReference type="PROSITE" id="PS01035">
    <property type="entry name" value="PTS_EIIB_TYPE_1_CYS"/>
    <property type="match status" value="1"/>
</dbReference>
<dbReference type="GO" id="GO:0090589">
    <property type="term" value="F:protein-phosphocysteine-trehalose phosphotransferase system transporter activity"/>
    <property type="evidence" value="ECO:0007669"/>
    <property type="project" value="TreeGrafter"/>
</dbReference>
<organism evidence="18 19">
    <name type="scientific">Staphylococcus delphini</name>
    <dbReference type="NCBI Taxonomy" id="53344"/>
    <lineage>
        <taxon>Bacteria</taxon>
        <taxon>Bacillati</taxon>
        <taxon>Bacillota</taxon>
        <taxon>Bacilli</taxon>
        <taxon>Bacillales</taxon>
        <taxon>Staphylococcaceae</taxon>
        <taxon>Staphylococcus</taxon>
        <taxon>Staphylococcus intermedius group</taxon>
    </lineage>
</organism>
<comment type="catalytic activity">
    <reaction evidence="13">
        <text>N(pros)-phospho-L-histidyl-[protein](out) + sucrose = sucrose 6(G)-phosphate(in) + L-histidyl-[protein]</text>
        <dbReference type="Rhea" id="RHEA:49236"/>
        <dbReference type="Rhea" id="RHEA-COMP:9745"/>
        <dbReference type="Rhea" id="RHEA-COMP:9746"/>
        <dbReference type="ChEBI" id="CHEBI:17992"/>
        <dbReference type="ChEBI" id="CHEBI:29979"/>
        <dbReference type="ChEBI" id="CHEBI:64837"/>
        <dbReference type="ChEBI" id="CHEBI:91002"/>
        <dbReference type="EC" id="2.7.1.211"/>
    </reaction>
</comment>
<dbReference type="PANTHER" id="PTHR30175">
    <property type="entry name" value="PHOSPHOTRANSFERASE SYSTEM TRANSPORT PROTEIN"/>
    <property type="match status" value="1"/>
</dbReference>
<dbReference type="Pfam" id="PF00367">
    <property type="entry name" value="PTS_EIIB"/>
    <property type="match status" value="1"/>
</dbReference>
<feature type="transmembrane region" description="Helical" evidence="15">
    <location>
        <begin position="449"/>
        <end position="468"/>
    </location>
</feature>
<dbReference type="FunFam" id="3.30.1360.60:FF:000001">
    <property type="entry name" value="PTS system glucose-specific IIBC component PtsG"/>
    <property type="match status" value="1"/>
</dbReference>
<accession>A0A2A4GZV9</accession>
<evidence type="ECO:0000313" key="18">
    <source>
        <dbReference type="EMBL" id="PCF56537.1"/>
    </source>
</evidence>
<feature type="transmembrane region" description="Helical" evidence="15">
    <location>
        <begin position="113"/>
        <end position="136"/>
    </location>
</feature>
<dbReference type="Proteomes" id="UP000218335">
    <property type="component" value="Unassembled WGS sequence"/>
</dbReference>
<dbReference type="CDD" id="cd00212">
    <property type="entry name" value="PTS_IIB_glc"/>
    <property type="match status" value="1"/>
</dbReference>
<evidence type="ECO:0000259" key="17">
    <source>
        <dbReference type="PROSITE" id="PS51103"/>
    </source>
</evidence>
<feature type="domain" description="PTS EIIC type-1" evidence="17">
    <location>
        <begin position="108"/>
        <end position="479"/>
    </location>
</feature>
<evidence type="ECO:0000256" key="12">
    <source>
        <dbReference type="ARBA" id="ARBA00045139"/>
    </source>
</evidence>
<keyword evidence="10 15" id="KW-0472">Membrane</keyword>
<dbReference type="InterPro" id="IPR018113">
    <property type="entry name" value="PTrfase_EIIB_Cys"/>
</dbReference>
<feature type="transmembrane region" description="Helical" evidence="15">
    <location>
        <begin position="307"/>
        <end position="326"/>
    </location>
</feature>
<evidence type="ECO:0000256" key="6">
    <source>
        <dbReference type="ARBA" id="ARBA00022683"/>
    </source>
</evidence>
<dbReference type="Pfam" id="PF02378">
    <property type="entry name" value="PTS_EIIC"/>
    <property type="match status" value="1"/>
</dbReference>
<gene>
    <name evidence="18" type="ORF">B5C08_03545</name>
</gene>
<comment type="caution">
    <text evidence="18">The sequence shown here is derived from an EMBL/GenBank/DDBJ whole genome shotgun (WGS) entry which is preliminary data.</text>
</comment>
<evidence type="ECO:0000256" key="9">
    <source>
        <dbReference type="ARBA" id="ARBA00022989"/>
    </source>
</evidence>
<evidence type="ECO:0000256" key="13">
    <source>
        <dbReference type="ARBA" id="ARBA00048931"/>
    </source>
</evidence>
<keyword evidence="6" id="KW-0598">Phosphotransferase system</keyword>
<feature type="transmembrane region" description="Helical" evidence="15">
    <location>
        <begin position="347"/>
        <end position="370"/>
    </location>
</feature>
<dbReference type="InterPro" id="IPR013013">
    <property type="entry name" value="PTS_EIIC_1"/>
</dbReference>
<proteinExistence type="predicted"/>
<evidence type="ECO:0000256" key="15">
    <source>
        <dbReference type="SAM" id="Phobius"/>
    </source>
</evidence>
<evidence type="ECO:0000256" key="5">
    <source>
        <dbReference type="ARBA" id="ARBA00022679"/>
    </source>
</evidence>
<evidence type="ECO:0000313" key="19">
    <source>
        <dbReference type="Proteomes" id="UP000218335"/>
    </source>
</evidence>
<dbReference type="RefSeq" id="WP_096590993.1">
    <property type="nucleotide sequence ID" value="NZ_MWUU01000003.1"/>
</dbReference>
<evidence type="ECO:0000256" key="8">
    <source>
        <dbReference type="ARBA" id="ARBA00022777"/>
    </source>
</evidence>
<evidence type="ECO:0000256" key="7">
    <source>
        <dbReference type="ARBA" id="ARBA00022692"/>
    </source>
</evidence>
<dbReference type="EC" id="2.7.1.211" evidence="11"/>
<dbReference type="PANTHER" id="PTHR30175:SF4">
    <property type="entry name" value="PTS SYSTEM TREHALOSE-SPECIFIC EIIBC COMPONENT"/>
    <property type="match status" value="1"/>
</dbReference>
<feature type="active site" description="Phosphocysteine intermediate; for EIIB activity" evidence="14">
    <location>
        <position position="26"/>
    </location>
</feature>
<keyword evidence="9 15" id="KW-1133">Transmembrane helix</keyword>
<dbReference type="GO" id="GO:0015771">
    <property type="term" value="P:trehalose transport"/>
    <property type="evidence" value="ECO:0007669"/>
    <property type="project" value="TreeGrafter"/>
</dbReference>
<feature type="transmembrane region" description="Helical" evidence="15">
    <location>
        <begin position="187"/>
        <end position="208"/>
    </location>
</feature>
<feature type="domain" description="PTS EIIB type-1" evidence="16">
    <location>
        <begin position="4"/>
        <end position="87"/>
    </location>
</feature>
<dbReference type="GO" id="GO:0009401">
    <property type="term" value="P:phosphoenolpyruvate-dependent sugar phosphotransferase system"/>
    <property type="evidence" value="ECO:0007669"/>
    <property type="project" value="UniProtKB-KW"/>
</dbReference>
<dbReference type="GO" id="GO:0008982">
    <property type="term" value="F:protein-N(PI)-phosphohistidine-sugar phosphotransferase activity"/>
    <property type="evidence" value="ECO:0007669"/>
    <property type="project" value="InterPro"/>
</dbReference>
<keyword evidence="3" id="KW-1003">Cell membrane</keyword>
<feature type="transmembrane region" description="Helical" evidence="15">
    <location>
        <begin position="269"/>
        <end position="287"/>
    </location>
</feature>
<evidence type="ECO:0000256" key="14">
    <source>
        <dbReference type="PROSITE-ProRule" id="PRU00421"/>
    </source>
</evidence>
<keyword evidence="5" id="KW-0808">Transferase</keyword>
<name>A0A2A4GZV9_9STAP</name>
<keyword evidence="2" id="KW-0813">Transport</keyword>
<dbReference type="NCBIfam" id="TIGR01996">
    <property type="entry name" value="PTS-II-BC-sucr"/>
    <property type="match status" value="1"/>
</dbReference>
<dbReference type="GO" id="GO:0005886">
    <property type="term" value="C:plasma membrane"/>
    <property type="evidence" value="ECO:0007669"/>
    <property type="project" value="UniProtKB-SubCell"/>
</dbReference>
<feature type="transmembrane region" description="Helical" evidence="15">
    <location>
        <begin position="382"/>
        <end position="403"/>
    </location>
</feature>
<sequence length="479" mass="51078">MAYQKEAATILKAVGGEANIEEMAHCATRLRLTLKDESKVDEETLNQMDVVKGTFSTSDQYQIIIGSGTVNKVFQAVQSLMKGDTDEPTHQETNKQKKKGHPLQRFVKMLSDIFVPIIPAIVAGGLLMGLNNILTAKGIFSETQSVVEMYPHFAEFASMINIFASAPFALLPILIGFSAAKRFGGNAFLGAALGAIMVHPALMNGYAYPEALTNGDPIPQWHILGLSIAQVGYQGQVLPTLVATYILAQLEKGLRRVVPTVLDNLLTPLFAILITAFLTFLFVGPLTRTAGFWLTDGLTWLYETGGAIGGFLFGLFYAPIVITGMHHSFIAIETALIADSAKTGGSFIFPIAAMSNMAQGAAALAAFFLIKQNQKLKGVASAAGVSAVLGITEPAMFGVNLKLRYPFIGAMTGSALGSAYVSFFKVKATALGAAGIPGVISIAPGSWTHYIIGMCIAFIGSFVITFILSKQKKYQGLAE</sequence>
<comment type="subcellular location">
    <subcellularLocation>
        <location evidence="1">Cell membrane</location>
        <topology evidence="1">Multi-pass membrane protein</topology>
    </subcellularLocation>
</comment>
<comment type="function">
    <text evidence="12">The phosphoenolpyruvate-dependent sugar phosphotransferase system (sugar PTS), a major carbohydrate active transport system, catalyzes the phosphorylation of incoming sugar substrates concomitantly with their translocation across the cell membrane. This system is involved in sucrose transport.</text>
</comment>
<keyword evidence="7 15" id="KW-0812">Transmembrane</keyword>
<dbReference type="EMBL" id="MWUU01000003">
    <property type="protein sequence ID" value="PCF56537.1"/>
    <property type="molecule type" value="Genomic_DNA"/>
</dbReference>
<evidence type="ECO:0000256" key="4">
    <source>
        <dbReference type="ARBA" id="ARBA00022597"/>
    </source>
</evidence>
<feature type="transmembrane region" description="Helical" evidence="15">
    <location>
        <begin position="228"/>
        <end position="248"/>
    </location>
</feature>
<evidence type="ECO:0000256" key="10">
    <source>
        <dbReference type="ARBA" id="ARBA00023136"/>
    </source>
</evidence>
<feature type="transmembrane region" description="Helical" evidence="15">
    <location>
        <begin position="156"/>
        <end position="175"/>
    </location>
</feature>
<dbReference type="PROSITE" id="PS51098">
    <property type="entry name" value="PTS_EIIB_TYPE_1"/>
    <property type="match status" value="1"/>
</dbReference>
<dbReference type="InterPro" id="IPR001996">
    <property type="entry name" value="PTS_IIB_1"/>
</dbReference>
<evidence type="ECO:0000256" key="1">
    <source>
        <dbReference type="ARBA" id="ARBA00004651"/>
    </source>
</evidence>
<dbReference type="InterPro" id="IPR003352">
    <property type="entry name" value="PTS_EIIC"/>
</dbReference>
<dbReference type="AlphaFoldDB" id="A0A2A4GZV9"/>
<feature type="transmembrane region" description="Helical" evidence="15">
    <location>
        <begin position="424"/>
        <end position="443"/>
    </location>
</feature>
<evidence type="ECO:0000256" key="3">
    <source>
        <dbReference type="ARBA" id="ARBA00022475"/>
    </source>
</evidence>
<dbReference type="Gene3D" id="3.30.1360.60">
    <property type="entry name" value="Glucose permease domain IIB"/>
    <property type="match status" value="1"/>
</dbReference>
<dbReference type="InterPro" id="IPR050558">
    <property type="entry name" value="PTS_Sugar-Specific_Components"/>
</dbReference>
<protein>
    <recommendedName>
        <fullName evidence="11">protein-N(pi)-phosphohistidine--sucrose phosphotransferase</fullName>
        <ecNumber evidence="11">2.7.1.211</ecNumber>
    </recommendedName>
</protein>
<dbReference type="InterPro" id="IPR036878">
    <property type="entry name" value="Glu_permease_IIB"/>
</dbReference>
<evidence type="ECO:0000259" key="16">
    <source>
        <dbReference type="PROSITE" id="PS51098"/>
    </source>
</evidence>
<dbReference type="SUPFAM" id="SSF55604">
    <property type="entry name" value="Glucose permease domain IIB"/>
    <property type="match status" value="1"/>
</dbReference>
<evidence type="ECO:0000256" key="2">
    <source>
        <dbReference type="ARBA" id="ARBA00022448"/>
    </source>
</evidence>
<evidence type="ECO:0000256" key="11">
    <source>
        <dbReference type="ARBA" id="ARBA00044053"/>
    </source>
</evidence>
<reference evidence="18 19" key="1">
    <citation type="journal article" date="2017" name="PLoS ONE">
        <title>Development of a real-time PCR for detection of Staphylococcus pseudintermedius using a novel automated comparison of whole-genome sequences.</title>
        <authorList>
            <person name="Verstappen K.M."/>
            <person name="Huijbregts L."/>
            <person name="Spaninks M."/>
            <person name="Wagenaar J.A."/>
            <person name="Fluit A.C."/>
            <person name="Duim B."/>
        </authorList>
    </citation>
    <scope>NUCLEOTIDE SEQUENCE [LARGE SCALE GENOMIC DNA]</scope>
    <source>
        <strain evidence="18 19">215070706401-1</strain>
    </source>
</reference>
<dbReference type="PROSITE" id="PS51103">
    <property type="entry name" value="PTS_EIIC_TYPE_1"/>
    <property type="match status" value="1"/>
</dbReference>
<dbReference type="InterPro" id="IPR010973">
    <property type="entry name" value="PTS_IIBC_sucr"/>
</dbReference>
<keyword evidence="8" id="KW-0418">Kinase</keyword>